<sequence>MTATLQRFSLLITAIHDAGTDPGRWDEVIADITTAFGTVAGFLVIADPAGGRHSVHACGIGGQELRDRIDGLAERMARHPVRGLADAEFETPPTPSGPLAARLSADPPWSWICLESVDSQSDSDARTLLNALVPHLVQALRTRSRLAELAWERTLALATLEKARHGILIVAPDTALIFANSRAADLTADLDGLAVDAFGRLRATSPAAQPRLHRLIADAAGPAGMSGSLALTRPSVKRPLTIHAGPLDGQPQHRAVLLLVFDPEHDPGLPPTTLHELYGLTETESLVARGVLRGDGLPAVAAQLCVSLSTARTHLQHIFVKTGTHRQAELVRLLATVALAAQ</sequence>
<dbReference type="InterPro" id="IPR000792">
    <property type="entry name" value="Tscrpt_reg_LuxR_C"/>
</dbReference>
<reference evidence="2 3" key="1">
    <citation type="submission" date="2020-07" db="EMBL/GenBank/DDBJ databases">
        <authorList>
            <person name="Zhuang K."/>
            <person name="Ran Y."/>
        </authorList>
    </citation>
    <scope>NUCLEOTIDE SEQUENCE [LARGE SCALE GENOMIC DNA]</scope>
    <source>
        <strain evidence="2 3">WCH-YHL-001</strain>
    </source>
</reference>
<proteinExistence type="predicted"/>
<organism evidence="2 3">
    <name type="scientific">Nocardia huaxiensis</name>
    <dbReference type="NCBI Taxonomy" id="2755382"/>
    <lineage>
        <taxon>Bacteria</taxon>
        <taxon>Bacillati</taxon>
        <taxon>Actinomycetota</taxon>
        <taxon>Actinomycetes</taxon>
        <taxon>Mycobacteriales</taxon>
        <taxon>Nocardiaceae</taxon>
        <taxon>Nocardia</taxon>
    </lineage>
</organism>
<dbReference type="SUPFAM" id="SSF46894">
    <property type="entry name" value="C-terminal effector domain of the bipartite response regulators"/>
    <property type="match status" value="1"/>
</dbReference>
<evidence type="ECO:0000259" key="1">
    <source>
        <dbReference type="SMART" id="SM00421"/>
    </source>
</evidence>
<feature type="domain" description="HTH luxR-type" evidence="1">
    <location>
        <begin position="277"/>
        <end position="334"/>
    </location>
</feature>
<keyword evidence="3" id="KW-1185">Reference proteome</keyword>
<dbReference type="Gene3D" id="1.10.10.10">
    <property type="entry name" value="Winged helix-like DNA-binding domain superfamily/Winged helix DNA-binding domain"/>
    <property type="match status" value="1"/>
</dbReference>
<dbReference type="Proteomes" id="UP000515512">
    <property type="component" value="Chromosome"/>
</dbReference>
<dbReference type="SMART" id="SM00421">
    <property type="entry name" value="HTH_LUXR"/>
    <property type="match status" value="1"/>
</dbReference>
<evidence type="ECO:0000313" key="3">
    <source>
        <dbReference type="Proteomes" id="UP000515512"/>
    </source>
</evidence>
<protein>
    <submittedName>
        <fullName evidence="2">Helix-turn-helix transcriptional regulator</fullName>
    </submittedName>
</protein>
<dbReference type="RefSeq" id="WP_181584873.1">
    <property type="nucleotide sequence ID" value="NZ_CP059399.1"/>
</dbReference>
<dbReference type="InterPro" id="IPR016032">
    <property type="entry name" value="Sig_transdc_resp-reg_C-effctor"/>
</dbReference>
<dbReference type="KEGG" id="nhu:H0264_17050"/>
<dbReference type="GO" id="GO:0006355">
    <property type="term" value="P:regulation of DNA-templated transcription"/>
    <property type="evidence" value="ECO:0007669"/>
    <property type="project" value="InterPro"/>
</dbReference>
<dbReference type="InterPro" id="IPR036388">
    <property type="entry name" value="WH-like_DNA-bd_sf"/>
</dbReference>
<dbReference type="AlphaFoldDB" id="A0A7D7A1K2"/>
<name>A0A7D7A1K2_9NOCA</name>
<gene>
    <name evidence="2" type="ORF">H0264_17050</name>
</gene>
<accession>A0A7D7A1K2</accession>
<evidence type="ECO:0000313" key="2">
    <source>
        <dbReference type="EMBL" id="QLY33709.1"/>
    </source>
</evidence>
<dbReference type="EMBL" id="CP059399">
    <property type="protein sequence ID" value="QLY33709.1"/>
    <property type="molecule type" value="Genomic_DNA"/>
</dbReference>
<dbReference type="GO" id="GO:0003677">
    <property type="term" value="F:DNA binding"/>
    <property type="evidence" value="ECO:0007669"/>
    <property type="project" value="InterPro"/>
</dbReference>